<feature type="domain" description="Glutamine amidotransferase" evidence="10">
    <location>
        <begin position="127"/>
        <end position="286"/>
    </location>
</feature>
<reference evidence="13 14" key="1">
    <citation type="journal article" date="2011" name="Science">
        <title>The Selaginella genome identifies genetic changes associated with the evolution of vascular plants.</title>
        <authorList>
            <person name="Banks J.A."/>
            <person name="Nishiyama T."/>
            <person name="Hasebe M."/>
            <person name="Bowman J.L."/>
            <person name="Gribskov M."/>
            <person name="dePamphilis C."/>
            <person name="Albert V.A."/>
            <person name="Aono N."/>
            <person name="Aoyama T."/>
            <person name="Ambrose B.A."/>
            <person name="Ashton N.W."/>
            <person name="Axtell M.J."/>
            <person name="Barker E."/>
            <person name="Barker M.S."/>
            <person name="Bennetzen J.L."/>
            <person name="Bonawitz N.D."/>
            <person name="Chapple C."/>
            <person name="Cheng C."/>
            <person name="Correa L.G."/>
            <person name="Dacre M."/>
            <person name="DeBarry J."/>
            <person name="Dreyer I."/>
            <person name="Elias M."/>
            <person name="Engstrom E.M."/>
            <person name="Estelle M."/>
            <person name="Feng L."/>
            <person name="Finet C."/>
            <person name="Floyd S.K."/>
            <person name="Frommer W.B."/>
            <person name="Fujita T."/>
            <person name="Gramzow L."/>
            <person name="Gutensohn M."/>
            <person name="Harholt J."/>
            <person name="Hattori M."/>
            <person name="Heyl A."/>
            <person name="Hirai T."/>
            <person name="Hiwatashi Y."/>
            <person name="Ishikawa M."/>
            <person name="Iwata M."/>
            <person name="Karol K.G."/>
            <person name="Koehler B."/>
            <person name="Kolukisaoglu U."/>
            <person name="Kubo M."/>
            <person name="Kurata T."/>
            <person name="Lalonde S."/>
            <person name="Li K."/>
            <person name="Li Y."/>
            <person name="Litt A."/>
            <person name="Lyons E."/>
            <person name="Manning G."/>
            <person name="Maruyama T."/>
            <person name="Michael T.P."/>
            <person name="Mikami K."/>
            <person name="Miyazaki S."/>
            <person name="Morinaga S."/>
            <person name="Murata T."/>
            <person name="Mueller-Roeber B."/>
            <person name="Nelson D.R."/>
            <person name="Obara M."/>
            <person name="Oguri Y."/>
            <person name="Olmstead R.G."/>
            <person name="Onodera N."/>
            <person name="Petersen B.L."/>
            <person name="Pils B."/>
            <person name="Prigge M."/>
            <person name="Rensing S.A."/>
            <person name="Riano-Pachon D.M."/>
            <person name="Roberts A.W."/>
            <person name="Sato Y."/>
            <person name="Scheller H.V."/>
            <person name="Schulz B."/>
            <person name="Schulz C."/>
            <person name="Shakirov E.V."/>
            <person name="Shibagaki N."/>
            <person name="Shinohara N."/>
            <person name="Shippen D.E."/>
            <person name="Soerensen I."/>
            <person name="Sotooka R."/>
            <person name="Sugimoto N."/>
            <person name="Sugita M."/>
            <person name="Sumikawa N."/>
            <person name="Tanurdzic M."/>
            <person name="Theissen G."/>
            <person name="Ulvskov P."/>
            <person name="Wakazuki S."/>
            <person name="Weng J.K."/>
            <person name="Willats W.W."/>
            <person name="Wipf D."/>
            <person name="Wolf P.G."/>
            <person name="Yang L."/>
            <person name="Zimmer A.D."/>
            <person name="Zhu Q."/>
            <person name="Mitros T."/>
            <person name="Hellsten U."/>
            <person name="Loque D."/>
            <person name="Otillar R."/>
            <person name="Salamov A."/>
            <person name="Schmutz J."/>
            <person name="Shapiro H."/>
            <person name="Lindquist E."/>
            <person name="Lucas S."/>
            <person name="Rokhsar D."/>
            <person name="Grigoriev I.V."/>
        </authorList>
    </citation>
    <scope>NUCLEOTIDE SEQUENCE [LARGE SCALE GENOMIC DNA]</scope>
</reference>
<dbReference type="InterPro" id="IPR006221">
    <property type="entry name" value="TrpG/PapA_dom"/>
</dbReference>
<dbReference type="Pfam" id="PF04715">
    <property type="entry name" value="Anth_synt_I_N"/>
    <property type="match status" value="1"/>
</dbReference>
<dbReference type="InterPro" id="IPR005802">
    <property type="entry name" value="ADC_synth_comp_1"/>
</dbReference>
<dbReference type="InterPro" id="IPR029062">
    <property type="entry name" value="Class_I_gatase-like"/>
</dbReference>
<proteinExistence type="inferred from homology"/>
<dbReference type="Proteomes" id="UP000001514">
    <property type="component" value="Unassembled WGS sequence"/>
</dbReference>
<dbReference type="GO" id="GO:0046656">
    <property type="term" value="P:folic acid biosynthetic process"/>
    <property type="evidence" value="ECO:0007669"/>
    <property type="project" value="UniProtKB-KW"/>
</dbReference>
<dbReference type="OMA" id="DWSVNIR"/>
<evidence type="ECO:0000313" key="14">
    <source>
        <dbReference type="Proteomes" id="UP000001514"/>
    </source>
</evidence>
<dbReference type="UniPathway" id="UPA00077">
    <property type="reaction ID" value="UER00149"/>
</dbReference>
<dbReference type="PROSITE" id="PS51273">
    <property type="entry name" value="GATASE_TYPE_1"/>
    <property type="match status" value="1"/>
</dbReference>
<dbReference type="PRINTS" id="PR00096">
    <property type="entry name" value="GATASE"/>
</dbReference>
<dbReference type="EC" id="2.6.1.85" evidence="4"/>
<comment type="catalytic activity">
    <reaction evidence="1">
        <text>chorismate + L-glutamine = 4-amino-4-deoxychorismate + L-glutamate</text>
        <dbReference type="Rhea" id="RHEA:11672"/>
        <dbReference type="ChEBI" id="CHEBI:29748"/>
        <dbReference type="ChEBI" id="CHEBI:29985"/>
        <dbReference type="ChEBI" id="CHEBI:58359"/>
        <dbReference type="ChEBI" id="CHEBI:58406"/>
        <dbReference type="EC" id="2.6.1.85"/>
    </reaction>
</comment>
<evidence type="ECO:0000256" key="5">
    <source>
        <dbReference type="ARBA" id="ARBA00022679"/>
    </source>
</evidence>
<dbReference type="KEGG" id="smo:SELMODRAFT_438741"/>
<dbReference type="Pfam" id="PF00425">
    <property type="entry name" value="Chorismate_bind"/>
    <property type="match status" value="1"/>
</dbReference>
<evidence type="ECO:0000256" key="2">
    <source>
        <dbReference type="ARBA" id="ARBA00005009"/>
    </source>
</evidence>
<keyword evidence="14" id="KW-1185">Reference proteome</keyword>
<dbReference type="SUPFAM" id="SSF56322">
    <property type="entry name" value="ADC synthase"/>
    <property type="match status" value="1"/>
</dbReference>
<dbReference type="GO" id="GO:0009507">
    <property type="term" value="C:chloroplast"/>
    <property type="evidence" value="ECO:0007669"/>
    <property type="project" value="EnsemblPlants"/>
</dbReference>
<sequence length="888" mass="98843">MGAQMDAVTKILRCRSSRIGFRMRALVLPPSQGPSPFFPSTRRADRIGDGRLSCARIGFSEYADKEECKLPGELVAQLKAERAETLNGASLPSDDYDGRNFKATEGVFQQGRPQEPDNKLSRSLRTLILDNYDSYTYNLFQLLSIVNGVAPVVLKNDELTFRELQRLLYEFDNVVISPGPGSPDRSSDIGVCVRLLQECHDIPILGVCMGHQTYLQALGYAHGMRIIHAPEPVHGRLSAIQHTHHPLFRNIPSGSGFKVVRYHSLILESASLPSSLIPTAWTLSEKPVPCGRTVEERRSLLETDETFEATYHSNSLLMGVSHKKWPHHGVQFHPESIATVHGRQLLENFAEITRCFLRANSRVRATTGALGRIAETFKPVARVPLRLCFKKLRSLETAVGGSENIFRVVYGRNSVENTFWLDSATADKNRCRFSYMGGKGGCLWQKITYCLSNDSSRGVLRVEDVNGDVFQKALCDGFFEFMNKETQRYSCRKEDYQQLPFEFVGGFVGYLGYELKCECGPLSNRHKSSVPDAAFFKADRFISIDHLTGDVYTVAVHEETRESTEAAVSWVEQTAEKIAGLSSIRDNSKCEKKYPEHSNNLTITENFTLSRTKDEYMDDVERCLKYIADGESYEVCLTAQMKRRALFRDPLELYSVLRRTNPAPYASWLHFGNEGPCVCSSSPERFLQLDRTGTLEAKPIKGTVPRGKSSLEDEMLRSQLRESEKDQAENLMIVDLLRNDLGRVCTAGSVHVPHLMAVETYSTVHTLVSTVRGKKRADVTPIDCVKAAFPGGSMTGAPKLRTMEILDAVETCPRGVYSGAIGFFSFSSSFDLSIVIRTLVIQGGEISLGAGGAIVALSDPESEYEEMLLKARAPTRAAEIASEGMGEN</sequence>
<dbReference type="GO" id="GO:0008153">
    <property type="term" value="P:4-aminobenzoate biosynthetic process"/>
    <property type="evidence" value="ECO:0000318"/>
    <property type="project" value="GO_Central"/>
</dbReference>
<dbReference type="InterPro" id="IPR006805">
    <property type="entry name" value="Anth_synth_I_N"/>
</dbReference>
<dbReference type="GO" id="GO:0046820">
    <property type="term" value="F:4-amino-4-deoxychorismate synthase activity"/>
    <property type="evidence" value="ECO:0000318"/>
    <property type="project" value="GO_Central"/>
</dbReference>
<comment type="similarity">
    <text evidence="3">In the C-terminal section; belongs to the anthranilate synthase component I family.</text>
</comment>
<keyword evidence="5" id="KW-0808">Transferase</keyword>
<evidence type="ECO:0000256" key="4">
    <source>
        <dbReference type="ARBA" id="ARBA00013139"/>
    </source>
</evidence>
<dbReference type="STRING" id="88036.D8QZ33"/>
<dbReference type="FunCoup" id="D8QZ33">
    <property type="interactions" value="1019"/>
</dbReference>
<dbReference type="Gramene" id="EFJ34720">
    <property type="protein sequence ID" value="EFJ34720"/>
    <property type="gene ID" value="SELMODRAFT_438741"/>
</dbReference>
<organism evidence="14">
    <name type="scientific">Selaginella moellendorffii</name>
    <name type="common">Spikemoss</name>
    <dbReference type="NCBI Taxonomy" id="88036"/>
    <lineage>
        <taxon>Eukaryota</taxon>
        <taxon>Viridiplantae</taxon>
        <taxon>Streptophyta</taxon>
        <taxon>Embryophyta</taxon>
        <taxon>Tracheophyta</taxon>
        <taxon>Lycopodiopsida</taxon>
        <taxon>Selaginellales</taxon>
        <taxon>Selaginellaceae</taxon>
        <taxon>Selaginella</taxon>
    </lineage>
</organism>
<evidence type="ECO:0000256" key="1">
    <source>
        <dbReference type="ARBA" id="ARBA00001000"/>
    </source>
</evidence>
<dbReference type="SUPFAM" id="SSF52317">
    <property type="entry name" value="Class I glutamine amidotransferase-like"/>
    <property type="match status" value="1"/>
</dbReference>
<evidence type="ECO:0000259" key="12">
    <source>
        <dbReference type="Pfam" id="PF04715"/>
    </source>
</evidence>
<dbReference type="PRINTS" id="PR00099">
    <property type="entry name" value="CPSGATASE"/>
</dbReference>
<evidence type="ECO:0000313" key="13">
    <source>
        <dbReference type="EMBL" id="EFJ34720.1"/>
    </source>
</evidence>
<comment type="pathway">
    <text evidence="2">Cofactor biosynthesis; tetrahydrofolate biosynthesis; 4-aminobenzoate from chorismate: step 1/2.</text>
</comment>
<keyword evidence="6" id="KW-0289">Folate biosynthesis</keyword>
<dbReference type="GO" id="GO:0005737">
    <property type="term" value="C:cytoplasm"/>
    <property type="evidence" value="ECO:0000318"/>
    <property type="project" value="GO_Central"/>
</dbReference>
<dbReference type="InParanoid" id="D8QZ33"/>
<feature type="domain" description="Glutamine amidotransferase" evidence="10">
    <location>
        <begin position="305"/>
        <end position="350"/>
    </location>
</feature>
<accession>D8QZ33</accession>
<evidence type="ECO:0000259" key="11">
    <source>
        <dbReference type="Pfam" id="PF00425"/>
    </source>
</evidence>
<dbReference type="InterPro" id="IPR017926">
    <property type="entry name" value="GATASE"/>
</dbReference>
<dbReference type="AlphaFoldDB" id="D8QZ33"/>
<protein>
    <recommendedName>
        <fullName evidence="4">aminodeoxychorismate synthase</fullName>
        <ecNumber evidence="4">2.6.1.85</ecNumber>
    </recommendedName>
    <alternativeName>
        <fullName evidence="8">Para-aminobenzoate synthase</fullName>
    </alternativeName>
    <alternativeName>
        <fullName evidence="9">p-aminobenzoic acid synthase</fullName>
    </alternativeName>
</protein>
<evidence type="ECO:0000256" key="3">
    <source>
        <dbReference type="ARBA" id="ARBA00005970"/>
    </source>
</evidence>
<dbReference type="HOGENOM" id="CLU_006493_0_2_1"/>
<dbReference type="PANTHER" id="PTHR11236:SF18">
    <property type="entry name" value="AMINODEOXYCHORISMATE SYNTHASE"/>
    <property type="match status" value="1"/>
</dbReference>
<feature type="domain" description="Chorismate-utilising enzyme C-terminal" evidence="11">
    <location>
        <begin position="613"/>
        <end position="870"/>
    </location>
</feature>
<evidence type="ECO:0000256" key="7">
    <source>
        <dbReference type="ARBA" id="ARBA00022962"/>
    </source>
</evidence>
<gene>
    <name evidence="13" type="ORF">SELMODRAFT_438741</name>
</gene>
<dbReference type="Gene3D" id="3.60.120.10">
    <property type="entry name" value="Anthranilate synthase"/>
    <property type="match status" value="1"/>
</dbReference>
<dbReference type="Pfam" id="PF00117">
    <property type="entry name" value="GATase"/>
    <property type="match status" value="2"/>
</dbReference>
<feature type="domain" description="Anthranilate synthase component I N-terminal" evidence="12">
    <location>
        <begin position="407"/>
        <end position="552"/>
    </location>
</feature>
<dbReference type="GO" id="GO:0046654">
    <property type="term" value="P:tetrahydrofolate biosynthetic process"/>
    <property type="evidence" value="ECO:0007669"/>
    <property type="project" value="UniProtKB-UniPathway"/>
</dbReference>
<dbReference type="CDD" id="cd01743">
    <property type="entry name" value="GATase1_Anthranilate_Synthase"/>
    <property type="match status" value="1"/>
</dbReference>
<evidence type="ECO:0000256" key="8">
    <source>
        <dbReference type="ARBA" id="ARBA00031329"/>
    </source>
</evidence>
<name>D8QZ33_SELML</name>
<evidence type="ECO:0000256" key="9">
    <source>
        <dbReference type="ARBA" id="ARBA00031904"/>
    </source>
</evidence>
<evidence type="ECO:0000259" key="10">
    <source>
        <dbReference type="Pfam" id="PF00117"/>
    </source>
</evidence>
<dbReference type="PRINTS" id="PR00097">
    <property type="entry name" value="ANTSNTHASEII"/>
</dbReference>
<dbReference type="InterPro" id="IPR005801">
    <property type="entry name" value="ADC_synthase"/>
</dbReference>
<dbReference type="EMBL" id="GL377569">
    <property type="protein sequence ID" value="EFJ34720.1"/>
    <property type="molecule type" value="Genomic_DNA"/>
</dbReference>
<dbReference type="PANTHER" id="PTHR11236">
    <property type="entry name" value="AMINOBENZOATE/ANTHRANILATE SYNTHASE"/>
    <property type="match status" value="1"/>
</dbReference>
<keyword evidence="7" id="KW-0315">Glutamine amidotransferase</keyword>
<dbReference type="InterPro" id="IPR019999">
    <property type="entry name" value="Anth_synth_I-like"/>
</dbReference>
<evidence type="ECO:0000256" key="6">
    <source>
        <dbReference type="ARBA" id="ARBA00022909"/>
    </source>
</evidence>
<dbReference type="NCBIfam" id="TIGR00553">
    <property type="entry name" value="pabB"/>
    <property type="match status" value="1"/>
</dbReference>
<dbReference type="Gene3D" id="3.40.50.880">
    <property type="match status" value="1"/>
</dbReference>
<dbReference type="GO" id="GO:0046417">
    <property type="term" value="P:chorismate metabolic process"/>
    <property type="evidence" value="ECO:0007669"/>
    <property type="project" value="EnsemblPlants"/>
</dbReference>
<dbReference type="InterPro" id="IPR015890">
    <property type="entry name" value="Chorismate_C"/>
</dbReference>
<dbReference type="eggNOG" id="KOG1224">
    <property type="taxonomic scope" value="Eukaryota"/>
</dbReference>